<name>A0ACB9N5K9_9MYRT</name>
<protein>
    <submittedName>
        <fullName evidence="1">Uncharacterized protein</fullName>
    </submittedName>
</protein>
<reference evidence="2" key="1">
    <citation type="journal article" date="2023" name="Front. Plant Sci.">
        <title>Chromosomal-level genome assembly of Melastoma candidum provides insights into trichome evolution.</title>
        <authorList>
            <person name="Zhong Y."/>
            <person name="Wu W."/>
            <person name="Sun C."/>
            <person name="Zou P."/>
            <person name="Liu Y."/>
            <person name="Dai S."/>
            <person name="Zhou R."/>
        </authorList>
    </citation>
    <scope>NUCLEOTIDE SEQUENCE [LARGE SCALE GENOMIC DNA]</scope>
</reference>
<proteinExistence type="predicted"/>
<evidence type="ECO:0000313" key="1">
    <source>
        <dbReference type="EMBL" id="KAI4331596.1"/>
    </source>
</evidence>
<keyword evidence="2" id="KW-1185">Reference proteome</keyword>
<comment type="caution">
    <text evidence="1">The sequence shown here is derived from an EMBL/GenBank/DDBJ whole genome shotgun (WGS) entry which is preliminary data.</text>
</comment>
<gene>
    <name evidence="1" type="ORF">MLD38_029772</name>
</gene>
<dbReference type="EMBL" id="CM042887">
    <property type="protein sequence ID" value="KAI4331596.1"/>
    <property type="molecule type" value="Genomic_DNA"/>
</dbReference>
<sequence length="111" mass="12565">MPVEPMLNSRGYILLLLLLRTPSMPSEVSVMRKASRIQLNVIMRGKLGVKKYHHREKMLCLRNCPLSEARHLFGDTVVLKGVSVTGISLLMVNQWTTQDTSMSHKMMISSP</sequence>
<dbReference type="Proteomes" id="UP001057402">
    <property type="component" value="Chromosome 8"/>
</dbReference>
<accession>A0ACB9N5K9</accession>
<evidence type="ECO:0000313" key="2">
    <source>
        <dbReference type="Proteomes" id="UP001057402"/>
    </source>
</evidence>
<organism evidence="1 2">
    <name type="scientific">Melastoma candidum</name>
    <dbReference type="NCBI Taxonomy" id="119954"/>
    <lineage>
        <taxon>Eukaryota</taxon>
        <taxon>Viridiplantae</taxon>
        <taxon>Streptophyta</taxon>
        <taxon>Embryophyta</taxon>
        <taxon>Tracheophyta</taxon>
        <taxon>Spermatophyta</taxon>
        <taxon>Magnoliopsida</taxon>
        <taxon>eudicotyledons</taxon>
        <taxon>Gunneridae</taxon>
        <taxon>Pentapetalae</taxon>
        <taxon>rosids</taxon>
        <taxon>malvids</taxon>
        <taxon>Myrtales</taxon>
        <taxon>Melastomataceae</taxon>
        <taxon>Melastomatoideae</taxon>
        <taxon>Melastomateae</taxon>
        <taxon>Melastoma</taxon>
    </lineage>
</organism>